<keyword evidence="9" id="KW-1185">Reference proteome</keyword>
<dbReference type="AlphaFoldDB" id="A0ABD3XA38"/>
<accession>A0ABD3XA38</accession>
<dbReference type="PANTHER" id="PTHR11771">
    <property type="entry name" value="LIPOXYGENASE"/>
    <property type="match status" value="1"/>
</dbReference>
<dbReference type="PROSITE" id="PS50095">
    <property type="entry name" value="PLAT"/>
    <property type="match status" value="1"/>
</dbReference>
<organism evidence="8 9">
    <name type="scientific">Sinanodonta woodiana</name>
    <name type="common">Chinese pond mussel</name>
    <name type="synonym">Anodonta woodiana</name>
    <dbReference type="NCBI Taxonomy" id="1069815"/>
    <lineage>
        <taxon>Eukaryota</taxon>
        <taxon>Metazoa</taxon>
        <taxon>Spiralia</taxon>
        <taxon>Lophotrochozoa</taxon>
        <taxon>Mollusca</taxon>
        <taxon>Bivalvia</taxon>
        <taxon>Autobranchia</taxon>
        <taxon>Heteroconchia</taxon>
        <taxon>Palaeoheterodonta</taxon>
        <taxon>Unionida</taxon>
        <taxon>Unionoidea</taxon>
        <taxon>Unionidae</taxon>
        <taxon>Unioninae</taxon>
        <taxon>Sinanodonta</taxon>
    </lineage>
</organism>
<dbReference type="InterPro" id="IPR036392">
    <property type="entry name" value="PLAT/LH2_dom_sf"/>
</dbReference>
<dbReference type="PRINTS" id="PR00087">
    <property type="entry name" value="LIPOXYGENASE"/>
</dbReference>
<dbReference type="Gene3D" id="1.20.245.10">
    <property type="entry name" value="Lipoxygenase-1, Domain 5"/>
    <property type="match status" value="1"/>
</dbReference>
<keyword evidence="1" id="KW-0479">Metal-binding</keyword>
<dbReference type="SMART" id="SM00308">
    <property type="entry name" value="LH2"/>
    <property type="match status" value="1"/>
</dbReference>
<dbReference type="InterPro" id="IPR013819">
    <property type="entry name" value="LipOase_C"/>
</dbReference>
<feature type="domain" description="Lipoxygenase" evidence="7">
    <location>
        <begin position="476"/>
        <end position="1031"/>
    </location>
</feature>
<dbReference type="GO" id="GO:0046872">
    <property type="term" value="F:metal ion binding"/>
    <property type="evidence" value="ECO:0007669"/>
    <property type="project" value="UniProtKB-KW"/>
</dbReference>
<evidence type="ECO:0000256" key="5">
    <source>
        <dbReference type="PROSITE-ProRule" id="PRU00152"/>
    </source>
</evidence>
<dbReference type="GO" id="GO:0006629">
    <property type="term" value="P:lipid metabolic process"/>
    <property type="evidence" value="ECO:0007669"/>
    <property type="project" value="UniProtKB-KW"/>
</dbReference>
<dbReference type="InterPro" id="IPR020834">
    <property type="entry name" value="LipOase_CS"/>
</dbReference>
<dbReference type="GO" id="GO:0051213">
    <property type="term" value="F:dioxygenase activity"/>
    <property type="evidence" value="ECO:0007669"/>
    <property type="project" value="UniProtKB-KW"/>
</dbReference>
<evidence type="ECO:0000259" key="6">
    <source>
        <dbReference type="PROSITE" id="PS50095"/>
    </source>
</evidence>
<protein>
    <recommendedName>
        <fullName evidence="10">Lipoxygenase</fullName>
    </recommendedName>
</protein>
<dbReference type="Gene3D" id="2.40.180.10">
    <property type="entry name" value="Catalase core domain"/>
    <property type="match status" value="1"/>
</dbReference>
<proteinExistence type="predicted"/>
<dbReference type="PROSITE" id="PS51393">
    <property type="entry name" value="LIPOXYGENASE_3"/>
    <property type="match status" value="1"/>
</dbReference>
<gene>
    <name evidence="8" type="ORF">ACJMK2_029417</name>
</gene>
<keyword evidence="2" id="KW-0223">Dioxygenase</keyword>
<name>A0ABD3XA38_SINWO</name>
<evidence type="ECO:0000256" key="3">
    <source>
        <dbReference type="ARBA" id="ARBA00023002"/>
    </source>
</evidence>
<dbReference type="PROSITE" id="PS00081">
    <property type="entry name" value="LIPOXYGENASE_2"/>
    <property type="match status" value="1"/>
</dbReference>
<dbReference type="SUPFAM" id="SSF56634">
    <property type="entry name" value="Heme-dependent catalase-like"/>
    <property type="match status" value="1"/>
</dbReference>
<reference evidence="8 9" key="1">
    <citation type="submission" date="2024-11" db="EMBL/GenBank/DDBJ databases">
        <title>Chromosome-level genome assembly of the freshwater bivalve Anodonta woodiana.</title>
        <authorList>
            <person name="Chen X."/>
        </authorList>
    </citation>
    <scope>NUCLEOTIDE SEQUENCE [LARGE SCALE GENOMIC DNA]</scope>
    <source>
        <strain evidence="8">MN2024</strain>
        <tissue evidence="8">Gills</tissue>
    </source>
</reference>
<dbReference type="InterPro" id="IPR000907">
    <property type="entry name" value="LipOase"/>
</dbReference>
<dbReference type="InterPro" id="IPR036226">
    <property type="entry name" value="LipOase_C_sf"/>
</dbReference>
<dbReference type="SUPFAM" id="SSF49723">
    <property type="entry name" value="Lipase/lipooxygenase domain (PLAT/LH2 domain)"/>
    <property type="match status" value="1"/>
</dbReference>
<evidence type="ECO:0000256" key="1">
    <source>
        <dbReference type="ARBA" id="ARBA00022723"/>
    </source>
</evidence>
<evidence type="ECO:0000256" key="2">
    <source>
        <dbReference type="ARBA" id="ARBA00022964"/>
    </source>
</evidence>
<dbReference type="SUPFAM" id="SSF48484">
    <property type="entry name" value="Lipoxigenase"/>
    <property type="match status" value="1"/>
</dbReference>
<dbReference type="Pfam" id="PF00305">
    <property type="entry name" value="Lipoxygenase"/>
    <property type="match status" value="1"/>
</dbReference>
<dbReference type="Proteomes" id="UP001634394">
    <property type="component" value="Unassembled WGS sequence"/>
</dbReference>
<sequence length="1031" mass="118533">MDGSWKNMAYEFFEKDNGKTVDEFLKQPKPKQTFGRRASLQVFKCRWSLSSAKNDAWGDEVQGYADIPDDVPIPACGIFQPRSSKEIRIRFFNHTVHDNAATDLRCAFLKFGDNESEGPMDMAFTTGNVSLFNDAESLQDFLAAIDGGPWALKLWAYMNPMNYHALVESLRRPPRSWTYLEYYNHVTYSCITEENSRRLFRFRLVGTGILDESKLSPEEQKEPWILKRQETAVKKSDHYLGEVLENVAETNPTMRLQIQHRDVTSHIVPEELKDPCISWDEKTFPWEDIADMVLTHKVPNVLAERAKYNVEKIPDGIGVETLANSIPYTYLLNVREKVLFASTRSRPLSHSSVSAVKCKPEMTTYLVHVETGYQAESETNAAVSIAIYGTKGRTKKLLMDKSFHIDFERGRKDAYYLQAPVVGDIKFVKIFLVGGGRGRDWFLRTIVIFDLNSRKAYDFPCFQWITTNITVPIGKAIIIQLEDDPAMWHLRKLEIAQKQKTIRWHTEKCLPGRIDFASYNDLPRNIKFAIDQEWERNNIFGSFATKMKLHCFMSIFNAFDSFEDFRAMAEILDQSEIAKAILHKDNWMRDDEFGRMVLDGVNPVLLRRCETPLQNFPVTDEMLKGCLDRDLNLQEEMEAGHVYILDYKLLEGIPRKEGSYLPNPLCLMYVRADEALVPIAIQLEQIPSPDHLIWTPNDTELDWLFAKTWVKSADAHVHAIYTHLFRAHYLSETFAVSTYRNLPAAHPVYKLLIPHLKYTIAVNTATKIKMIGGDDALLTKLLSVGGKCFDLIARAYSEFKWDHLKVPMELKLRGVDDPQLLPHYHYRDDAIKMWKCISDFVSKVVHIFYKSDSDIEEDVELQNWMKDIKLNGLVSWNDEDNGVPGYVESASHLTEILTVIIYNASCFHAAVNFGQVDYYQFGPNYPGAMRAPPPTKKKETTISSFMAALPTKSEQAMMIAFTAFISKFSGQEVYLGDYQDPYFTEPSVREVQAEFRENLKKISEEIQIRNTSLEIPYTYLLPERVPNSTAV</sequence>
<comment type="caution">
    <text evidence="8">The sequence shown here is derived from an EMBL/GenBank/DDBJ whole genome shotgun (WGS) entry which is preliminary data.</text>
</comment>
<comment type="caution">
    <text evidence="5">Lacks conserved residue(s) required for the propagation of feature annotation.</text>
</comment>
<evidence type="ECO:0000313" key="8">
    <source>
        <dbReference type="EMBL" id="KAL3883124.1"/>
    </source>
</evidence>
<dbReference type="InterPro" id="IPR020835">
    <property type="entry name" value="Catalase_sf"/>
</dbReference>
<evidence type="ECO:0000259" key="7">
    <source>
        <dbReference type="PROSITE" id="PS51393"/>
    </source>
</evidence>
<dbReference type="Pfam" id="PF01477">
    <property type="entry name" value="PLAT"/>
    <property type="match status" value="1"/>
</dbReference>
<evidence type="ECO:0000313" key="9">
    <source>
        <dbReference type="Proteomes" id="UP001634394"/>
    </source>
</evidence>
<keyword evidence="4" id="KW-0443">Lipid metabolism</keyword>
<evidence type="ECO:0000256" key="4">
    <source>
        <dbReference type="ARBA" id="ARBA00023098"/>
    </source>
</evidence>
<feature type="domain" description="PLAT" evidence="6">
    <location>
        <begin position="363"/>
        <end position="479"/>
    </location>
</feature>
<keyword evidence="3" id="KW-0560">Oxidoreductase</keyword>
<dbReference type="EMBL" id="JBJQND010000003">
    <property type="protein sequence ID" value="KAL3883124.1"/>
    <property type="molecule type" value="Genomic_DNA"/>
</dbReference>
<dbReference type="InterPro" id="IPR001024">
    <property type="entry name" value="PLAT/LH2_dom"/>
</dbReference>
<dbReference type="Gene3D" id="3.10.450.60">
    <property type="match status" value="1"/>
</dbReference>
<evidence type="ECO:0008006" key="10">
    <source>
        <dbReference type="Google" id="ProtNLM"/>
    </source>
</evidence>